<evidence type="ECO:0000313" key="2">
    <source>
        <dbReference type="EMBL" id="NDL66908.1"/>
    </source>
</evidence>
<gene>
    <name evidence="2" type="ORF">GXN74_03990</name>
</gene>
<dbReference type="EMBL" id="JAAEEH010000007">
    <property type="protein sequence ID" value="NDL66908.1"/>
    <property type="molecule type" value="Genomic_DNA"/>
</dbReference>
<dbReference type="InterPro" id="IPR019554">
    <property type="entry name" value="Soluble_ligand-bd"/>
</dbReference>
<accession>A0A7X5HUJ1</accession>
<dbReference type="RefSeq" id="WP_162369635.1">
    <property type="nucleotide sequence ID" value="NZ_JAAEEH010000007.1"/>
</dbReference>
<name>A0A7X5HUJ1_9FIRM</name>
<dbReference type="GO" id="GO:0015628">
    <property type="term" value="P:protein secretion by the type II secretion system"/>
    <property type="evidence" value="ECO:0007669"/>
    <property type="project" value="TreeGrafter"/>
</dbReference>
<dbReference type="Gene3D" id="1.10.150.280">
    <property type="entry name" value="AF1531-like domain"/>
    <property type="match status" value="1"/>
</dbReference>
<dbReference type="PANTHER" id="PTHR21180">
    <property type="entry name" value="ENDONUCLEASE/EXONUCLEASE/PHOSPHATASE FAMILY DOMAIN-CONTAINING PROTEIN 1"/>
    <property type="match status" value="1"/>
</dbReference>
<feature type="domain" description="Soluble ligand binding" evidence="1">
    <location>
        <begin position="66"/>
        <end position="120"/>
    </location>
</feature>
<sequence length="202" mass="21489">MCDKRKMALAGAFAVFVLASGLVLFHNQGNLQGRTGFQLELGEREGAETEIHSDAGGEPLAQESLYVQVCGAVVKEGVYVLPQGVRVFEAVEAAGGLLPEAAMEGVNQARLLKDGEMIRVPTREEHARTVQEAGAAAGGLVDINRGDKKALMTLPGIGEAKAAGIIAYREQHGAFARLEDLMLVGGIKETLFKQIESMITLE</sequence>
<dbReference type="InterPro" id="IPR051675">
    <property type="entry name" value="Endo/Exo/Phosphatase_dom_1"/>
</dbReference>
<dbReference type="GO" id="GO:0015627">
    <property type="term" value="C:type II protein secretion system complex"/>
    <property type="evidence" value="ECO:0007669"/>
    <property type="project" value="TreeGrafter"/>
</dbReference>
<dbReference type="SUPFAM" id="SSF47781">
    <property type="entry name" value="RuvA domain 2-like"/>
    <property type="match status" value="1"/>
</dbReference>
<dbReference type="Pfam" id="PF10531">
    <property type="entry name" value="SLBB"/>
    <property type="match status" value="1"/>
</dbReference>
<dbReference type="PANTHER" id="PTHR21180:SF32">
    <property type="entry name" value="ENDONUCLEASE_EXONUCLEASE_PHOSPHATASE FAMILY DOMAIN-CONTAINING PROTEIN 1"/>
    <property type="match status" value="1"/>
</dbReference>
<comment type="caution">
    <text evidence="2">The sequence shown here is derived from an EMBL/GenBank/DDBJ whole genome shotgun (WGS) entry which is preliminary data.</text>
</comment>
<evidence type="ECO:0000313" key="3">
    <source>
        <dbReference type="Proteomes" id="UP000461585"/>
    </source>
</evidence>
<dbReference type="Gene3D" id="3.10.560.10">
    <property type="entry name" value="Outer membrane lipoprotein wza domain like"/>
    <property type="match status" value="1"/>
</dbReference>
<dbReference type="GO" id="GO:0003677">
    <property type="term" value="F:DNA binding"/>
    <property type="evidence" value="ECO:0007669"/>
    <property type="project" value="UniProtKB-KW"/>
</dbReference>
<dbReference type="Proteomes" id="UP000461585">
    <property type="component" value="Unassembled WGS sequence"/>
</dbReference>
<evidence type="ECO:0000259" key="1">
    <source>
        <dbReference type="Pfam" id="PF10531"/>
    </source>
</evidence>
<organism evidence="2 3">
    <name type="scientific">Anaerotalea alkaliphila</name>
    <dbReference type="NCBI Taxonomy" id="2662126"/>
    <lineage>
        <taxon>Bacteria</taxon>
        <taxon>Bacillati</taxon>
        <taxon>Bacillota</taxon>
        <taxon>Clostridia</taxon>
        <taxon>Eubacteriales</taxon>
        <taxon>Anaerotalea</taxon>
    </lineage>
</organism>
<protein>
    <submittedName>
        <fullName evidence="2">ComEA family DNA-binding protein</fullName>
    </submittedName>
</protein>
<reference evidence="2 3" key="1">
    <citation type="submission" date="2020-01" db="EMBL/GenBank/DDBJ databases">
        <title>Anaeroalcalibacter tamaniensis gen. nov., sp. nov., moderately halophilic strictly anaerobic fermenter bacterium from mud volcano of Taman peninsula.</title>
        <authorList>
            <person name="Frolova A."/>
            <person name="Merkel A.Y."/>
            <person name="Slobodkin A.I."/>
        </authorList>
    </citation>
    <scope>NUCLEOTIDE SEQUENCE [LARGE SCALE GENOMIC DNA]</scope>
    <source>
        <strain evidence="2 3">F-3ap</strain>
    </source>
</reference>
<dbReference type="AlphaFoldDB" id="A0A7X5HUJ1"/>
<keyword evidence="3" id="KW-1185">Reference proteome</keyword>
<dbReference type="Pfam" id="PF12836">
    <property type="entry name" value="HHH_3"/>
    <property type="match status" value="1"/>
</dbReference>
<dbReference type="InterPro" id="IPR010994">
    <property type="entry name" value="RuvA_2-like"/>
</dbReference>
<keyword evidence="2" id="KW-0238">DNA-binding</keyword>
<proteinExistence type="predicted"/>